<protein>
    <submittedName>
        <fullName evidence="2">Lysophospholipid acyltransferase family protein</fullName>
    </submittedName>
</protein>
<keyword evidence="3" id="KW-1185">Reference proteome</keyword>
<evidence type="ECO:0000259" key="1">
    <source>
        <dbReference type="Pfam" id="PF04028"/>
    </source>
</evidence>
<gene>
    <name evidence="2" type="ORF">NGM99_01505</name>
</gene>
<name>A0ABT1C0V1_9HYPH</name>
<organism evidence="2 3">
    <name type="scientific">Mesorhizobium liriopis</name>
    <dbReference type="NCBI Taxonomy" id="2953882"/>
    <lineage>
        <taxon>Bacteria</taxon>
        <taxon>Pseudomonadati</taxon>
        <taxon>Pseudomonadota</taxon>
        <taxon>Alphaproteobacteria</taxon>
        <taxon>Hyphomicrobiales</taxon>
        <taxon>Phyllobacteriaceae</taxon>
        <taxon>Mesorhizobium</taxon>
    </lineage>
</organism>
<dbReference type="CDD" id="cd07983">
    <property type="entry name" value="LPLAT_DUF374-like"/>
    <property type="match status" value="1"/>
</dbReference>
<keyword evidence="2" id="KW-0012">Acyltransferase</keyword>
<proteinExistence type="predicted"/>
<feature type="domain" description="DUF374" evidence="1">
    <location>
        <begin position="86"/>
        <end position="159"/>
    </location>
</feature>
<comment type="caution">
    <text evidence="2">The sequence shown here is derived from an EMBL/GenBank/DDBJ whole genome shotgun (WGS) entry which is preliminary data.</text>
</comment>
<keyword evidence="2" id="KW-0808">Transferase</keyword>
<sequence length="254" mass="27568">MSETPAKPKKPRPKPKKTFWRQMRAPLRDSFFLKSVVAGAITNALRFVRLTNPLSPASMPIPYTADDTVIVALWHGQHLMVPTFNPKGTKIAALISRSADAEMNAMVIERFGHQVVRGSGGRGKPRHNVDKGGARALVALKKALDQGTSVVMIADIPHGTPREAGLGIITLAKISGRPIVPSAVATSRRRVIEKSWDKTTINLPFGRSALGFGPYIEVPVDADEALMEEKRQALTDALNLATEEADRRLKGLAA</sequence>
<evidence type="ECO:0000313" key="2">
    <source>
        <dbReference type="EMBL" id="MCO6048464.1"/>
    </source>
</evidence>
<dbReference type="InterPro" id="IPR007172">
    <property type="entry name" value="DUF374"/>
</dbReference>
<accession>A0ABT1C0V1</accession>
<reference evidence="2 3" key="1">
    <citation type="submission" date="2022-06" db="EMBL/GenBank/DDBJ databases">
        <title>Mesorhizobium sp. strain RP14 Genome sequencing and assembly.</title>
        <authorList>
            <person name="Kim I."/>
        </authorList>
    </citation>
    <scope>NUCLEOTIDE SEQUENCE [LARGE SCALE GENOMIC DNA]</scope>
    <source>
        <strain evidence="3">RP14(2022)</strain>
    </source>
</reference>
<evidence type="ECO:0000313" key="3">
    <source>
        <dbReference type="Proteomes" id="UP001205906"/>
    </source>
</evidence>
<dbReference type="EMBL" id="JAMXQS010000001">
    <property type="protein sequence ID" value="MCO6048464.1"/>
    <property type="molecule type" value="Genomic_DNA"/>
</dbReference>
<dbReference type="RefSeq" id="WP_252815275.1">
    <property type="nucleotide sequence ID" value="NZ_JAMXQS010000001.1"/>
</dbReference>
<dbReference type="GO" id="GO:0016746">
    <property type="term" value="F:acyltransferase activity"/>
    <property type="evidence" value="ECO:0007669"/>
    <property type="project" value="UniProtKB-KW"/>
</dbReference>
<dbReference type="Proteomes" id="UP001205906">
    <property type="component" value="Unassembled WGS sequence"/>
</dbReference>
<dbReference type="Pfam" id="PF04028">
    <property type="entry name" value="DUF374"/>
    <property type="match status" value="1"/>
</dbReference>